<evidence type="ECO:0000313" key="5">
    <source>
        <dbReference type="EMBL" id="EFF68701.1"/>
    </source>
</evidence>
<dbReference type="AlphaFoldDB" id="D4RZ00"/>
<dbReference type="GO" id="GO:0030170">
    <property type="term" value="F:pyridoxal phosphate binding"/>
    <property type="evidence" value="ECO:0007669"/>
    <property type="project" value="InterPro"/>
</dbReference>
<dbReference type="Pfam" id="PF00155">
    <property type="entry name" value="Aminotran_1_2"/>
    <property type="match status" value="1"/>
</dbReference>
<comment type="cofactor">
    <cofactor evidence="1">
        <name>pyridoxal 5'-phosphate</name>
        <dbReference type="ChEBI" id="CHEBI:597326"/>
    </cofactor>
</comment>
<evidence type="ECO:0000256" key="3">
    <source>
        <dbReference type="ARBA" id="ARBA00022679"/>
    </source>
</evidence>
<dbReference type="HOGENOM" id="CLU_017584_4_5_9"/>
<dbReference type="PANTHER" id="PTHR42832:SF3">
    <property type="entry name" value="L-GLUTAMINE--4-(METHYLSULFANYL)-2-OXOBUTANOATE AMINOTRANSFERASE"/>
    <property type="match status" value="1"/>
</dbReference>
<keyword evidence="3 5" id="KW-0808">Transferase</keyword>
<dbReference type="InterPro" id="IPR015421">
    <property type="entry name" value="PyrdxlP-dep_Trfase_major"/>
</dbReference>
<dbReference type="GO" id="GO:0008483">
    <property type="term" value="F:transaminase activity"/>
    <property type="evidence" value="ECO:0007669"/>
    <property type="project" value="UniProtKB-KW"/>
</dbReference>
<dbReference type="InterPro" id="IPR004839">
    <property type="entry name" value="Aminotransferase_I/II_large"/>
</dbReference>
<dbReference type="InterPro" id="IPR015424">
    <property type="entry name" value="PyrdxlP-dep_Trfase"/>
</dbReference>
<sequence length="400" mass="44167">MKIQGLEEGKIKMEFKRAERLNHFQTGIFAALDEKKSELIKAGRKVYNLSVGTPDFRPPEHVMKAVAESVNNAEDYKYSLVDSEEMLNAVVDYYADRYNAVIKADEITAVRGTQEGMAHLGMAILNPGDVVLLPDPGYPVFEAGSYLGGAEVYYYPLLKENNFLPVIEDIPEDVLNKTKYIVLSYPSNPVGASAPKEMYVRMIEYAKKYNFAIINDNAYSDIIFDGREGFSFLSLPGAKDVGVEFFSLSKSYNVTGLRISFCIGNKSIIDAFKLLRSQYDFGMSYPAQKAAIAALRGPRDSVKAQCAEYQRRRDALLNGLRKYGWNVPDSHGTMFVWLPVPEGYTSASFTEALMDKAGVIGTPGTAFGPLGEGYIRFALTKSAEELAVIADVIGQSGVLS</sequence>
<evidence type="ECO:0000256" key="1">
    <source>
        <dbReference type="ARBA" id="ARBA00001933"/>
    </source>
</evidence>
<keyword evidence="2 5" id="KW-0032">Aminotransferase</keyword>
<dbReference type="eggNOG" id="COG0436">
    <property type="taxonomic scope" value="Bacteria"/>
</dbReference>
<dbReference type="EC" id="2.6.1.-" evidence="5"/>
<protein>
    <submittedName>
        <fullName evidence="5">Aminotransferase, class I/II</fullName>
        <ecNumber evidence="5">2.6.1.-</ecNumber>
    </submittedName>
</protein>
<dbReference type="InterPro" id="IPR050881">
    <property type="entry name" value="LL-DAP_aminotransferase"/>
</dbReference>
<proteinExistence type="predicted"/>
<dbReference type="Proteomes" id="UP000006238">
    <property type="component" value="Unassembled WGS sequence"/>
</dbReference>
<dbReference type="STRING" id="45851.BHV86_03185"/>
<dbReference type="PANTHER" id="PTHR42832">
    <property type="entry name" value="AMINO ACID AMINOTRANSFERASE"/>
    <property type="match status" value="1"/>
</dbReference>
<evidence type="ECO:0000256" key="2">
    <source>
        <dbReference type="ARBA" id="ARBA00022576"/>
    </source>
</evidence>
<accession>D4RZ00</accession>
<reference evidence="5 6" key="1">
    <citation type="submission" date="2010-02" db="EMBL/GenBank/DDBJ databases">
        <authorList>
            <person name="Weinstock G."/>
            <person name="Sodergren E."/>
            <person name="Clifton S."/>
            <person name="Fulton L."/>
            <person name="Fulton B."/>
            <person name="Courtney L."/>
            <person name="Fronick C."/>
            <person name="Harrison M."/>
            <person name="Strong C."/>
            <person name="Farmer C."/>
            <person name="Delahaunty K."/>
            <person name="Markovic C."/>
            <person name="Hall O."/>
            <person name="Minx P."/>
            <person name="Tomlinson C."/>
            <person name="Mitreva M."/>
            <person name="Nelson J."/>
            <person name="Hou S."/>
            <person name="Wollam A."/>
            <person name="Pepin K.H."/>
            <person name="Johnson M."/>
            <person name="Bhonagiri V."/>
            <person name="Zhang X."/>
            <person name="Suruliraj S."/>
            <person name="Warren W."/>
            <person name="Chinwalla A."/>
            <person name="Mardis E.R."/>
            <person name="Wilson R.K."/>
        </authorList>
    </citation>
    <scope>NUCLEOTIDE SEQUENCE [LARGE SCALE GENOMIC DNA]</scope>
    <source>
        <strain evidence="5 6">DSM 2876</strain>
    </source>
</reference>
<keyword evidence="6" id="KW-1185">Reference proteome</keyword>
<evidence type="ECO:0000259" key="4">
    <source>
        <dbReference type="Pfam" id="PF00155"/>
    </source>
</evidence>
<feature type="domain" description="Aminotransferase class I/classII large" evidence="4">
    <location>
        <begin position="45"/>
        <end position="393"/>
    </location>
</feature>
<dbReference type="Gene3D" id="3.40.640.10">
    <property type="entry name" value="Type I PLP-dependent aspartate aminotransferase-like (Major domain)"/>
    <property type="match status" value="1"/>
</dbReference>
<organism evidence="5 6">
    <name type="scientific">Eshraghiella crossota DSM 2876</name>
    <dbReference type="NCBI Taxonomy" id="511680"/>
    <lineage>
        <taxon>Bacteria</taxon>
        <taxon>Bacillati</taxon>
        <taxon>Bacillota</taxon>
        <taxon>Clostridia</taxon>
        <taxon>Lachnospirales</taxon>
        <taxon>Lachnospiraceae</taxon>
        <taxon>Eshraghiella</taxon>
    </lineage>
</organism>
<dbReference type="EMBL" id="ABWN01000026">
    <property type="protein sequence ID" value="EFF68701.1"/>
    <property type="molecule type" value="Genomic_DNA"/>
</dbReference>
<dbReference type="SUPFAM" id="SSF53383">
    <property type="entry name" value="PLP-dependent transferases"/>
    <property type="match status" value="1"/>
</dbReference>
<evidence type="ECO:0000313" key="6">
    <source>
        <dbReference type="Proteomes" id="UP000006238"/>
    </source>
</evidence>
<dbReference type="InterPro" id="IPR015422">
    <property type="entry name" value="PyrdxlP-dep_Trfase_small"/>
</dbReference>
<dbReference type="CDD" id="cd00609">
    <property type="entry name" value="AAT_like"/>
    <property type="match status" value="1"/>
</dbReference>
<gene>
    <name evidence="5" type="ORF">BUTYVIB_01064</name>
</gene>
<dbReference type="Gene3D" id="3.90.1150.10">
    <property type="entry name" value="Aspartate Aminotransferase, domain 1"/>
    <property type="match status" value="1"/>
</dbReference>
<comment type="caution">
    <text evidence="5">The sequence shown here is derived from an EMBL/GenBank/DDBJ whole genome shotgun (WGS) entry which is preliminary data.</text>
</comment>
<name>D4RZ00_9FIRM</name>